<evidence type="ECO:0000313" key="2">
    <source>
        <dbReference type="EMBL" id="KAL0527296.1"/>
    </source>
</evidence>
<proteinExistence type="predicted"/>
<accession>A0AAW3C003</accession>
<dbReference type="EMBL" id="JBAMZN010000017">
    <property type="protein sequence ID" value="KAL0527296.1"/>
    <property type="molecule type" value="Genomic_DNA"/>
</dbReference>
<name>A0AAW3C003_9TRYP</name>
<feature type="region of interest" description="Disordered" evidence="1">
    <location>
        <begin position="1"/>
        <end position="39"/>
    </location>
</feature>
<reference evidence="2 3" key="1">
    <citation type="submission" date="2024-02" db="EMBL/GenBank/DDBJ databases">
        <title>FIRST GENOME SEQUENCES OF Leishmania (Viannia) shawi, Leishmania (Viannia) lindenbergi AND Leishmania (Viannia) utingensis.</title>
        <authorList>
            <person name="Resadore F."/>
            <person name="Custodio M.G.F."/>
            <person name="Boite M.C."/>
            <person name="Cupolillo E."/>
            <person name="Ferreira G.E.M."/>
        </authorList>
    </citation>
    <scope>NUCLEOTIDE SEQUENCE [LARGE SCALE GENOMIC DNA]</scope>
    <source>
        <strain evidence="2 3">MDAS/BR/1979/M5533</strain>
    </source>
</reference>
<dbReference type="Proteomes" id="UP001501274">
    <property type="component" value="Unassembled WGS sequence"/>
</dbReference>
<gene>
    <name evidence="2" type="ORF">Q4I28_002444</name>
</gene>
<evidence type="ECO:0000256" key="1">
    <source>
        <dbReference type="SAM" id="MobiDB-lite"/>
    </source>
</evidence>
<keyword evidence="3" id="KW-1185">Reference proteome</keyword>
<comment type="caution">
    <text evidence="2">The sequence shown here is derived from an EMBL/GenBank/DDBJ whole genome shotgun (WGS) entry which is preliminary data.</text>
</comment>
<dbReference type="AlphaFoldDB" id="A0AAW3C003"/>
<sequence>MDHRPGPRSPTPGQRPLKQRYATRYDKSSLATDAPHQKSTDVELARRQVALLAQFRTGAYLCFGFLQRQVTGSNKLELRWCAG</sequence>
<organism evidence="2 3">
    <name type="scientific">Leishmania naiffi</name>
    <dbReference type="NCBI Taxonomy" id="5678"/>
    <lineage>
        <taxon>Eukaryota</taxon>
        <taxon>Discoba</taxon>
        <taxon>Euglenozoa</taxon>
        <taxon>Kinetoplastea</taxon>
        <taxon>Metakinetoplastina</taxon>
        <taxon>Trypanosomatida</taxon>
        <taxon>Trypanosomatidae</taxon>
        <taxon>Leishmaniinae</taxon>
        <taxon>Leishmania</taxon>
        <taxon>Leishmania naiffi species complex</taxon>
    </lineage>
</organism>
<protein>
    <submittedName>
        <fullName evidence="2">Uncharacterized protein</fullName>
    </submittedName>
</protein>
<evidence type="ECO:0000313" key="3">
    <source>
        <dbReference type="Proteomes" id="UP001501274"/>
    </source>
</evidence>